<dbReference type="EMBL" id="CAWYQH010000130">
    <property type="protein sequence ID" value="CAK8693131.1"/>
    <property type="molecule type" value="Genomic_DNA"/>
</dbReference>
<dbReference type="NCBIfam" id="TIGR00066">
    <property type="entry name" value="g_glut_trans"/>
    <property type="match status" value="1"/>
</dbReference>
<gene>
    <name evidence="4" type="ORF">CVLEPA_LOCUS26457</name>
</gene>
<dbReference type="InterPro" id="IPR043137">
    <property type="entry name" value="GGT_ssub_C"/>
</dbReference>
<comment type="pathway">
    <text evidence="2">Sulfur metabolism; glutathione metabolism.</text>
</comment>
<sequence>MPSNAYEQSREVDNELGTSGKKSKCSAGSFGLGVAVGGIVGLALFFGLYFGLPPRNTGNDVTPTNPPSSATFKKAAVAADAGPCSDIGNQFLEKGGSVVDAAVATMLCVGLYNGHSCGIGGGFFMTVYNASMGAATFLNSRETAPAAADKDMYKGNSDLSQIGTLAVAVPGEIAGYWEAHQRYGKLPWKDLFEPTIKIAEEGYVVSAAHAQAIRSTADVIQNKTFNMWPVFTNFDGSLKQEGDIVRRPQLAVTLRIIAEEGAQAFYNGRLTDDIVADLKDGFGDSIITKQDLIDYRTEVEEALNVTIDDLTVFTPGPPASGAVMALILNILDGYDITPDDYDNEDKKILTYHRINEAFRFAYAKRSSLGDDRTNETIRQLAINMTSEWFADSLRGQISDDHTWPVEYYGPDFVVPEDSGTSHLSIVGPGGNAVAITSTINTYFGSRVRGLRTGIIFNNEMDDFSSPNITNAYGIPPSPSNFIYPGNRPLSSMCPSVVVETDKRSGNYNVRMVAGASGGSQITTSTSLVILNSLFFGLDVGESVELQRIHDQLIPNETRWETGFDQMVVEGLQKKGHKISNMSKAGSVVQAIVINDDGTVGAACDSRKGGYPAGH</sequence>
<proteinExistence type="inferred from homology"/>
<comment type="catalytic activity">
    <reaction evidence="2">
        <text>an S-substituted glutathione + H2O = an S-substituted L-cysteinylglycine + L-glutamate</text>
        <dbReference type="Rhea" id="RHEA:59468"/>
        <dbReference type="ChEBI" id="CHEBI:15377"/>
        <dbReference type="ChEBI" id="CHEBI:29985"/>
        <dbReference type="ChEBI" id="CHEBI:90779"/>
        <dbReference type="ChEBI" id="CHEBI:143103"/>
        <dbReference type="EC" id="3.4.19.13"/>
    </reaction>
</comment>
<dbReference type="InterPro" id="IPR029055">
    <property type="entry name" value="Ntn_hydrolases_N"/>
</dbReference>
<evidence type="ECO:0000313" key="4">
    <source>
        <dbReference type="EMBL" id="CAK8693131.1"/>
    </source>
</evidence>
<dbReference type="InterPro" id="IPR000101">
    <property type="entry name" value="GGT_peptidase"/>
</dbReference>
<dbReference type="Gene3D" id="1.10.246.130">
    <property type="match status" value="1"/>
</dbReference>
<accession>A0ABP0GN23</accession>
<keyword evidence="2" id="KW-0812">Transmembrane</keyword>
<comment type="similarity">
    <text evidence="1">Belongs to the gamma-glutamyltransferase family.</text>
</comment>
<evidence type="ECO:0000256" key="1">
    <source>
        <dbReference type="ARBA" id="ARBA00009381"/>
    </source>
</evidence>
<keyword evidence="2" id="KW-0378">Hydrolase</keyword>
<dbReference type="PROSITE" id="PS00462">
    <property type="entry name" value="G_GLU_TRANSPEPTIDASE"/>
    <property type="match status" value="1"/>
</dbReference>
<protein>
    <recommendedName>
        <fullName evidence="2">Glutathione hydrolase</fullName>
        <ecNumber evidence="2">2.3.2.2</ecNumber>
        <ecNumber evidence="2">3.4.19.13</ecNumber>
    </recommendedName>
    <alternativeName>
        <fullName evidence="2">Gamma-glutamyltransferase</fullName>
    </alternativeName>
    <alternativeName>
        <fullName evidence="2">Gamma-glutamyltranspeptidase</fullName>
    </alternativeName>
</protein>
<keyword evidence="5" id="KW-1185">Reference proteome</keyword>
<dbReference type="PANTHER" id="PTHR11686:SF9">
    <property type="entry name" value="RE13973P"/>
    <property type="match status" value="1"/>
</dbReference>
<dbReference type="Gene3D" id="3.60.20.40">
    <property type="match status" value="1"/>
</dbReference>
<feature type="transmembrane region" description="Helical" evidence="2">
    <location>
        <begin position="30"/>
        <end position="52"/>
    </location>
</feature>
<keyword evidence="2" id="KW-0808">Transferase</keyword>
<dbReference type="EC" id="2.3.2.2" evidence="2"/>
<dbReference type="PRINTS" id="PR01210">
    <property type="entry name" value="GGTRANSPTASE"/>
</dbReference>
<dbReference type="InterPro" id="IPR043138">
    <property type="entry name" value="GGT_lsub"/>
</dbReference>
<evidence type="ECO:0000256" key="2">
    <source>
        <dbReference type="RuleBase" id="RU368068"/>
    </source>
</evidence>
<dbReference type="EC" id="3.4.19.13" evidence="2"/>
<comment type="function">
    <text evidence="2">Cleaves the gamma-glutamyl peptide bond of glutathione and glutathione conjugates.</text>
</comment>
<reference evidence="4 5" key="1">
    <citation type="submission" date="2024-02" db="EMBL/GenBank/DDBJ databases">
        <authorList>
            <person name="Daric V."/>
            <person name="Darras S."/>
        </authorList>
    </citation>
    <scope>NUCLEOTIDE SEQUENCE [LARGE SCALE GENOMIC DNA]</scope>
</reference>
<keyword evidence="2" id="KW-0012">Acyltransferase</keyword>
<dbReference type="InterPro" id="IPR055262">
    <property type="entry name" value="GGT_CS"/>
</dbReference>
<comment type="catalytic activity">
    <reaction evidence="2">
        <text>an N-terminal (5-L-glutamyl)-[peptide] + an alpha-amino acid = 5-L-glutamyl amino acid + an N-terminal L-alpha-aminoacyl-[peptide]</text>
        <dbReference type="Rhea" id="RHEA:23904"/>
        <dbReference type="Rhea" id="RHEA-COMP:9780"/>
        <dbReference type="Rhea" id="RHEA-COMP:9795"/>
        <dbReference type="ChEBI" id="CHEBI:77644"/>
        <dbReference type="ChEBI" id="CHEBI:78597"/>
        <dbReference type="ChEBI" id="CHEBI:78599"/>
        <dbReference type="ChEBI" id="CHEBI:78608"/>
        <dbReference type="EC" id="2.3.2.2"/>
    </reaction>
</comment>
<comment type="caution">
    <text evidence="4">The sequence shown here is derived from an EMBL/GenBank/DDBJ whole genome shotgun (WGS) entry which is preliminary data.</text>
</comment>
<evidence type="ECO:0000256" key="3">
    <source>
        <dbReference type="SAM" id="MobiDB-lite"/>
    </source>
</evidence>
<dbReference type="SUPFAM" id="SSF56235">
    <property type="entry name" value="N-terminal nucleophile aminohydrolases (Ntn hydrolases)"/>
    <property type="match status" value="1"/>
</dbReference>
<dbReference type="Proteomes" id="UP001642483">
    <property type="component" value="Unassembled WGS sequence"/>
</dbReference>
<dbReference type="PANTHER" id="PTHR11686">
    <property type="entry name" value="GAMMA GLUTAMYL TRANSPEPTIDASE"/>
    <property type="match status" value="1"/>
</dbReference>
<dbReference type="Pfam" id="PF01019">
    <property type="entry name" value="G_glu_transpept"/>
    <property type="match status" value="1"/>
</dbReference>
<name>A0ABP0GN23_CLALP</name>
<keyword evidence="2" id="KW-1133">Transmembrane helix</keyword>
<keyword evidence="2" id="KW-0472">Membrane</keyword>
<organism evidence="4 5">
    <name type="scientific">Clavelina lepadiformis</name>
    <name type="common">Light-bulb sea squirt</name>
    <name type="synonym">Ascidia lepadiformis</name>
    <dbReference type="NCBI Taxonomy" id="159417"/>
    <lineage>
        <taxon>Eukaryota</taxon>
        <taxon>Metazoa</taxon>
        <taxon>Chordata</taxon>
        <taxon>Tunicata</taxon>
        <taxon>Ascidiacea</taxon>
        <taxon>Aplousobranchia</taxon>
        <taxon>Clavelinidae</taxon>
        <taxon>Clavelina</taxon>
    </lineage>
</organism>
<evidence type="ECO:0000313" key="5">
    <source>
        <dbReference type="Proteomes" id="UP001642483"/>
    </source>
</evidence>
<comment type="catalytic activity">
    <reaction evidence="2">
        <text>glutathione + H2O = L-cysteinylglycine + L-glutamate</text>
        <dbReference type="Rhea" id="RHEA:28807"/>
        <dbReference type="ChEBI" id="CHEBI:15377"/>
        <dbReference type="ChEBI" id="CHEBI:29985"/>
        <dbReference type="ChEBI" id="CHEBI:57925"/>
        <dbReference type="ChEBI" id="CHEBI:61694"/>
        <dbReference type="EC" id="3.4.19.13"/>
    </reaction>
</comment>
<comment type="subcellular location">
    <subcellularLocation>
        <location evidence="2">Membrane</location>
        <topology evidence="2">Single-pass type II membrane protein</topology>
    </subcellularLocation>
</comment>
<feature type="region of interest" description="Disordered" evidence="3">
    <location>
        <begin position="1"/>
        <end position="24"/>
    </location>
</feature>